<sequence>MGSFVGNQLSPGQLFGNGCILFQKHGPVGIESGSHMLHSAILETRNNYNIIFGKGIINGGVIFQPFQGTIDKGKNITCLSNLQRIALTVPNINLPAIPVVA</sequence>
<proteinExistence type="predicted"/>
<evidence type="ECO:0000313" key="1">
    <source>
        <dbReference type="EMBL" id="MPM69549.1"/>
    </source>
</evidence>
<dbReference type="AlphaFoldDB" id="A0A645BVU8"/>
<gene>
    <name evidence="1" type="ORF">SDC9_116496</name>
</gene>
<comment type="caution">
    <text evidence="1">The sequence shown here is derived from an EMBL/GenBank/DDBJ whole genome shotgun (WGS) entry which is preliminary data.</text>
</comment>
<organism evidence="1">
    <name type="scientific">bioreactor metagenome</name>
    <dbReference type="NCBI Taxonomy" id="1076179"/>
    <lineage>
        <taxon>unclassified sequences</taxon>
        <taxon>metagenomes</taxon>
        <taxon>ecological metagenomes</taxon>
    </lineage>
</organism>
<accession>A0A645BVU8</accession>
<reference evidence="1" key="1">
    <citation type="submission" date="2019-08" db="EMBL/GenBank/DDBJ databases">
        <authorList>
            <person name="Kucharzyk K."/>
            <person name="Murdoch R.W."/>
            <person name="Higgins S."/>
            <person name="Loffler F."/>
        </authorList>
    </citation>
    <scope>NUCLEOTIDE SEQUENCE</scope>
</reference>
<protein>
    <submittedName>
        <fullName evidence="1">Uncharacterized protein</fullName>
    </submittedName>
</protein>
<name>A0A645BVU8_9ZZZZ</name>
<dbReference type="EMBL" id="VSSQ01022943">
    <property type="protein sequence ID" value="MPM69549.1"/>
    <property type="molecule type" value="Genomic_DNA"/>
</dbReference>